<dbReference type="AlphaFoldDB" id="A0A1C4VRQ7"/>
<dbReference type="RefSeq" id="WP_091604069.1">
    <property type="nucleotide sequence ID" value="NZ_FMCX01000001.1"/>
</dbReference>
<feature type="compositionally biased region" description="Basic and acidic residues" evidence="1">
    <location>
        <begin position="172"/>
        <end position="183"/>
    </location>
</feature>
<dbReference type="OrthoDB" id="6396144at2"/>
<sequence length="360" mass="38976">METGILDEAYRRLHRTGPEFEGWLSNHGPMAVEALVRNGEAGRVHRWLDAYLRRLDELPRGLRPIDDWRAALGDPKRAGDWLTHFDRELREHPWREVLGTWWPRLLPGIAAGATHGVIRVGHAVRALHDGGDQPQRLTELGQALGYWAARWQPVPGADGVDLGRADGPAGRHSAEEGTAERPGRTDLIDALEGLPRLPDRTGGILDRLGRLPDVPGWEASLAAPRPARTPADAERGLVTLVHRAALDYLRFGHENPVMLVHAVTAPTAVLRTLPALDPELWVPSLTAAWSATAAVTAVYAPPRPVAAPAVEPAEPAEMFARAARHGDEHVVKLADAVLDAHAATGDSRVLAAAGYAGQLI</sequence>
<dbReference type="Proteomes" id="UP000199504">
    <property type="component" value="Unassembled WGS sequence"/>
</dbReference>
<evidence type="ECO:0000313" key="3">
    <source>
        <dbReference type="Proteomes" id="UP000199504"/>
    </source>
</evidence>
<evidence type="ECO:0000256" key="1">
    <source>
        <dbReference type="SAM" id="MobiDB-lite"/>
    </source>
</evidence>
<evidence type="ECO:0000313" key="2">
    <source>
        <dbReference type="EMBL" id="SCE86663.1"/>
    </source>
</evidence>
<reference evidence="3" key="1">
    <citation type="submission" date="2016-06" db="EMBL/GenBank/DDBJ databases">
        <authorList>
            <person name="Varghese N."/>
            <person name="Submissions Spin"/>
        </authorList>
    </citation>
    <scope>NUCLEOTIDE SEQUENCE [LARGE SCALE GENOMIC DNA]</scope>
    <source>
        <strain evidence="3">DSM 44830</strain>
    </source>
</reference>
<protein>
    <recommendedName>
        <fullName evidence="4">DUF4243 domain-containing protein</fullName>
    </recommendedName>
</protein>
<gene>
    <name evidence="2" type="ORF">GA0070564_1011404</name>
</gene>
<name>A0A1C4VRQ7_9ACTN</name>
<accession>A0A1C4VRQ7</accession>
<keyword evidence="3" id="KW-1185">Reference proteome</keyword>
<dbReference type="EMBL" id="FMCX01000001">
    <property type="protein sequence ID" value="SCE86663.1"/>
    <property type="molecule type" value="Genomic_DNA"/>
</dbReference>
<proteinExistence type="predicted"/>
<organism evidence="2 3">
    <name type="scientific">Micromonospora mirobrigensis</name>
    <dbReference type="NCBI Taxonomy" id="262898"/>
    <lineage>
        <taxon>Bacteria</taxon>
        <taxon>Bacillati</taxon>
        <taxon>Actinomycetota</taxon>
        <taxon>Actinomycetes</taxon>
        <taxon>Micromonosporales</taxon>
        <taxon>Micromonosporaceae</taxon>
        <taxon>Micromonospora</taxon>
    </lineage>
</organism>
<evidence type="ECO:0008006" key="4">
    <source>
        <dbReference type="Google" id="ProtNLM"/>
    </source>
</evidence>
<feature type="region of interest" description="Disordered" evidence="1">
    <location>
        <begin position="161"/>
        <end position="183"/>
    </location>
</feature>
<dbReference type="STRING" id="262898.GA0070564_1011404"/>